<protein>
    <submittedName>
        <fullName evidence="2">Uncharacterized protein</fullName>
    </submittedName>
</protein>
<evidence type="ECO:0000313" key="2">
    <source>
        <dbReference type="EMBL" id="OIQ69506.1"/>
    </source>
</evidence>
<gene>
    <name evidence="2" type="ORF">GALL_488930</name>
</gene>
<reference evidence="2" key="1">
    <citation type="submission" date="2016-10" db="EMBL/GenBank/DDBJ databases">
        <title>Sequence of Gallionella enrichment culture.</title>
        <authorList>
            <person name="Poehlein A."/>
            <person name="Muehling M."/>
            <person name="Daniel R."/>
        </authorList>
    </citation>
    <scope>NUCLEOTIDE SEQUENCE</scope>
</reference>
<sequence length="135" mass="14325">MPVQAAVGQAAQDGADAFRVFVELVDRAVQGAAHVGTAQRGVEGAVKALHGFPRGAVHVEHRVFHRRIGLGQHVQAVERFEGLLQVVECGGVHDGSRQSGNQSVKREEGGAFHSTAEPTLRASNQSMKRCTLGPV</sequence>
<accession>A0A1J5PE48</accession>
<feature type="region of interest" description="Disordered" evidence="1">
    <location>
        <begin position="92"/>
        <end position="135"/>
    </location>
</feature>
<name>A0A1J5PE48_9ZZZZ</name>
<dbReference type="EMBL" id="MLJW01004686">
    <property type="protein sequence ID" value="OIQ69506.1"/>
    <property type="molecule type" value="Genomic_DNA"/>
</dbReference>
<dbReference type="AlphaFoldDB" id="A0A1J5PE48"/>
<proteinExistence type="predicted"/>
<comment type="caution">
    <text evidence="2">The sequence shown here is derived from an EMBL/GenBank/DDBJ whole genome shotgun (WGS) entry which is preliminary data.</text>
</comment>
<evidence type="ECO:0000256" key="1">
    <source>
        <dbReference type="SAM" id="MobiDB-lite"/>
    </source>
</evidence>
<organism evidence="2">
    <name type="scientific">mine drainage metagenome</name>
    <dbReference type="NCBI Taxonomy" id="410659"/>
    <lineage>
        <taxon>unclassified sequences</taxon>
        <taxon>metagenomes</taxon>
        <taxon>ecological metagenomes</taxon>
    </lineage>
</organism>